<dbReference type="PANTHER" id="PTHR24027:SF300">
    <property type="entry name" value="CADHERIN-15"/>
    <property type="match status" value="1"/>
</dbReference>
<evidence type="ECO:0000256" key="5">
    <source>
        <dbReference type="ARBA" id="ARBA00022729"/>
    </source>
</evidence>
<keyword evidence="19" id="KW-1185">Reference proteome</keyword>
<feature type="domain" description="Cadherin" evidence="17">
    <location>
        <begin position="103"/>
        <end position="211"/>
    </location>
</feature>
<dbReference type="GO" id="GO:0016477">
    <property type="term" value="P:cell migration"/>
    <property type="evidence" value="ECO:0007669"/>
    <property type="project" value="TreeGrafter"/>
</dbReference>
<dbReference type="GO" id="GO:0016339">
    <property type="term" value="P:calcium-dependent cell-cell adhesion via plasma membrane cell adhesion molecules"/>
    <property type="evidence" value="ECO:0007669"/>
    <property type="project" value="TreeGrafter"/>
</dbReference>
<evidence type="ECO:0000256" key="12">
    <source>
        <dbReference type="PROSITE-ProRule" id="PRU00043"/>
    </source>
</evidence>
<dbReference type="GO" id="GO:0007043">
    <property type="term" value="P:cell-cell junction assembly"/>
    <property type="evidence" value="ECO:0007669"/>
    <property type="project" value="TreeGrafter"/>
</dbReference>
<dbReference type="GO" id="GO:0007156">
    <property type="term" value="P:homophilic cell adhesion via plasma membrane adhesion molecules"/>
    <property type="evidence" value="ECO:0007669"/>
    <property type="project" value="InterPro"/>
</dbReference>
<dbReference type="InterPro" id="IPR027397">
    <property type="entry name" value="Catenin-bd_sf"/>
</dbReference>
<sequence length="810" mass="88479">MCQGLHFSFLLTIIIVIHSNSFFNSTKTSRSGRIVQAVSQPVPLLDPSLHSTRLGYVSGFLPVPSSQIGSTMHASCYYAACLLAALAIAKTNCCTVQHRTKRSWVIPSVGVPENLPQSKLPYFLLQVMSDKEVQGNITYSIEGAGVDPGPIGPFSIRRNTGKIFVEKPLDREERDCYQVKVYALESPEALVEDSIEISIVVLDINDNCPIFSQPIYNGNVTENAEPGTFVMSTTAHDADDPNTPNGDLRYSIVKQQPGIPSPDLFSIDQFSGDVRTLISGLDRELELSVMEGNMVELGRLTVLDADMHGSSAWQAHCTLTEMDTHSFFSVDTDPESNECVIGLVQPLDFESAQTHIFKITVTNDEPPVSGAALTGASSTIITVRVQDRNEPPAFLNESLHISVNEHHPIGHTVAFLTAIDPDCTNPPQQLKYFLLHDPEGWLDVESVSGRVRSRHQLDKHSTSLQNSTYAVLITVQDDGNPPLSATGTLHIELQEENDFAPRLVTHASTLCGEQSDEATGVIVSATDDDLHPHGAPFTFRLHPNWPELALNWSLIRLNGTHAEVKPHSGRVPDGTHSIMLQLSDSGQPPRLSVDILNVTACECDITGLCAQHAAMLRSTPGLGLSWAALIAIIVSVLLFGLLVVVKAVTMRRCTRPHPDIVLIHRASSNDLRENAVNYDEQGGGEQDQDAFDVTALRVPSCTMTPVAPPGTPWLQRPYQLQTGKPAGGPFRLEDMGNFINQSIDMADRDAFAPPFDSYLLYDFEGIGSLASSLSSLKAFNDDGSEADYEQMLKRCGPQFHRVTNLFGSDE</sequence>
<keyword evidence="2" id="KW-1003">Cell membrane</keyword>
<keyword evidence="3 13" id="KW-0812">Transmembrane</keyword>
<evidence type="ECO:0000256" key="11">
    <source>
        <dbReference type="ARBA" id="ARBA00023180"/>
    </source>
</evidence>
<keyword evidence="11" id="KW-0325">Glycoprotein</keyword>
<feature type="signal peptide" evidence="16">
    <location>
        <begin position="1"/>
        <end position="19"/>
    </location>
</feature>
<dbReference type="Gene3D" id="2.60.40.60">
    <property type="entry name" value="Cadherins"/>
    <property type="match status" value="5"/>
</dbReference>
<proteinExistence type="predicted"/>
<comment type="subcellular location">
    <subcellularLocation>
        <location evidence="1 13">Cell membrane</location>
        <topology evidence="1 13">Single-pass type I membrane protein</topology>
    </subcellularLocation>
</comment>
<keyword evidence="6" id="KW-0677">Repeat</keyword>
<evidence type="ECO:0000256" key="7">
    <source>
        <dbReference type="ARBA" id="ARBA00022837"/>
    </source>
</evidence>
<evidence type="ECO:0000256" key="14">
    <source>
        <dbReference type="RuleBase" id="RU004357"/>
    </source>
</evidence>
<dbReference type="InterPro" id="IPR020894">
    <property type="entry name" value="Cadherin_CS"/>
</dbReference>
<dbReference type="SMART" id="SM00112">
    <property type="entry name" value="CA"/>
    <property type="match status" value="4"/>
</dbReference>
<keyword evidence="9 15" id="KW-1133">Transmembrane helix</keyword>
<feature type="domain" description="Cadherin" evidence="17">
    <location>
        <begin position="395"/>
        <end position="503"/>
    </location>
</feature>
<dbReference type="GO" id="GO:0005912">
    <property type="term" value="C:adherens junction"/>
    <property type="evidence" value="ECO:0007669"/>
    <property type="project" value="TreeGrafter"/>
</dbReference>
<dbReference type="GO" id="GO:0034332">
    <property type="term" value="P:adherens junction organization"/>
    <property type="evidence" value="ECO:0007669"/>
    <property type="project" value="TreeGrafter"/>
</dbReference>
<dbReference type="Pfam" id="PF00028">
    <property type="entry name" value="Cadherin"/>
    <property type="match status" value="3"/>
</dbReference>
<dbReference type="AlphaFoldDB" id="A0A8C4NIJ6"/>
<dbReference type="InterPro" id="IPR000233">
    <property type="entry name" value="Cadherin_Y-type_LIR"/>
</dbReference>
<keyword evidence="8 13" id="KW-0130">Cell adhesion</keyword>
<evidence type="ECO:0000256" key="16">
    <source>
        <dbReference type="SAM" id="SignalP"/>
    </source>
</evidence>
<evidence type="ECO:0000256" key="1">
    <source>
        <dbReference type="ARBA" id="ARBA00004251"/>
    </source>
</evidence>
<evidence type="ECO:0000313" key="18">
    <source>
        <dbReference type="Ensembl" id="ENSEBUP00000007244.1"/>
    </source>
</evidence>
<dbReference type="Gene3D" id="4.10.900.10">
    <property type="entry name" value="TCF3-CBD (Catenin binding domain)"/>
    <property type="match status" value="1"/>
</dbReference>
<organism evidence="18 19">
    <name type="scientific">Eptatretus burgeri</name>
    <name type="common">Inshore hagfish</name>
    <dbReference type="NCBI Taxonomy" id="7764"/>
    <lineage>
        <taxon>Eukaryota</taxon>
        <taxon>Metazoa</taxon>
        <taxon>Chordata</taxon>
        <taxon>Craniata</taxon>
        <taxon>Vertebrata</taxon>
        <taxon>Cyclostomata</taxon>
        <taxon>Myxini</taxon>
        <taxon>Myxiniformes</taxon>
        <taxon>Myxinidae</taxon>
        <taxon>Eptatretinae</taxon>
        <taxon>Eptatretus</taxon>
    </lineage>
</organism>
<dbReference type="FunFam" id="2.60.40.60:FF:000022">
    <property type="entry name" value="Cadherin 2"/>
    <property type="match status" value="1"/>
</dbReference>
<feature type="domain" description="Cadherin" evidence="17">
    <location>
        <begin position="212"/>
        <end position="394"/>
    </location>
</feature>
<dbReference type="GO" id="GO:0016342">
    <property type="term" value="C:catenin complex"/>
    <property type="evidence" value="ECO:0007669"/>
    <property type="project" value="TreeGrafter"/>
</dbReference>
<evidence type="ECO:0000256" key="9">
    <source>
        <dbReference type="ARBA" id="ARBA00022989"/>
    </source>
</evidence>
<reference evidence="18" key="1">
    <citation type="submission" date="2025-08" db="UniProtKB">
        <authorList>
            <consortium name="Ensembl"/>
        </authorList>
    </citation>
    <scope>IDENTIFICATION</scope>
</reference>
<evidence type="ECO:0000259" key="17">
    <source>
        <dbReference type="PROSITE" id="PS50268"/>
    </source>
</evidence>
<dbReference type="Proteomes" id="UP000694388">
    <property type="component" value="Unplaced"/>
</dbReference>
<evidence type="ECO:0000256" key="2">
    <source>
        <dbReference type="ARBA" id="ARBA00022475"/>
    </source>
</evidence>
<dbReference type="InterPro" id="IPR002126">
    <property type="entry name" value="Cadherin-like_dom"/>
</dbReference>
<dbReference type="GO" id="GO:0008013">
    <property type="term" value="F:beta-catenin binding"/>
    <property type="evidence" value="ECO:0007669"/>
    <property type="project" value="TreeGrafter"/>
</dbReference>
<protein>
    <submittedName>
        <fullName evidence="18">Cadherin 15, type 1, M-cadherin (myotubule)</fullName>
    </submittedName>
</protein>
<keyword evidence="10 15" id="KW-0472">Membrane</keyword>
<feature type="transmembrane region" description="Helical" evidence="15">
    <location>
        <begin position="624"/>
        <end position="645"/>
    </location>
</feature>
<dbReference type="Ensembl" id="ENSEBUT00000007720.1">
    <property type="protein sequence ID" value="ENSEBUP00000007244.1"/>
    <property type="gene ID" value="ENSEBUG00000004728.1"/>
</dbReference>
<evidence type="ECO:0000256" key="10">
    <source>
        <dbReference type="ARBA" id="ARBA00023136"/>
    </source>
</evidence>
<dbReference type="PANTHER" id="PTHR24027">
    <property type="entry name" value="CADHERIN-23"/>
    <property type="match status" value="1"/>
</dbReference>
<reference evidence="18" key="2">
    <citation type="submission" date="2025-09" db="UniProtKB">
        <authorList>
            <consortium name="Ensembl"/>
        </authorList>
    </citation>
    <scope>IDENTIFICATION</scope>
</reference>
<evidence type="ECO:0000256" key="15">
    <source>
        <dbReference type="SAM" id="Phobius"/>
    </source>
</evidence>
<dbReference type="Pfam" id="PF01049">
    <property type="entry name" value="CADH_Y-type_LIR"/>
    <property type="match status" value="1"/>
</dbReference>
<evidence type="ECO:0000256" key="13">
    <source>
        <dbReference type="RuleBase" id="RU003318"/>
    </source>
</evidence>
<evidence type="ECO:0000256" key="4">
    <source>
        <dbReference type="ARBA" id="ARBA00022723"/>
    </source>
</evidence>
<evidence type="ECO:0000256" key="3">
    <source>
        <dbReference type="ARBA" id="ARBA00022692"/>
    </source>
</evidence>
<dbReference type="GO" id="GO:0005509">
    <property type="term" value="F:calcium ion binding"/>
    <property type="evidence" value="ECO:0007669"/>
    <property type="project" value="UniProtKB-UniRule"/>
</dbReference>
<dbReference type="PROSITE" id="PS00232">
    <property type="entry name" value="CADHERIN_1"/>
    <property type="match status" value="1"/>
</dbReference>
<accession>A0A8C4NIJ6</accession>
<evidence type="ECO:0000256" key="6">
    <source>
        <dbReference type="ARBA" id="ARBA00022737"/>
    </source>
</evidence>
<dbReference type="CDD" id="cd11304">
    <property type="entry name" value="Cadherin_repeat"/>
    <property type="match status" value="3"/>
</dbReference>
<dbReference type="PRINTS" id="PR00205">
    <property type="entry name" value="CADHERIN"/>
</dbReference>
<dbReference type="GeneTree" id="ENSGT00940000160118"/>
<keyword evidence="5 16" id="KW-0732">Signal</keyword>
<feature type="chain" id="PRO_5034382263" evidence="16">
    <location>
        <begin position="20"/>
        <end position="810"/>
    </location>
</feature>
<dbReference type="SUPFAM" id="SSF49313">
    <property type="entry name" value="Cadherin-like"/>
    <property type="match status" value="5"/>
</dbReference>
<dbReference type="FunFam" id="2.60.40.60:FF:000095">
    <property type="entry name" value="Cadherin 13"/>
    <property type="match status" value="1"/>
</dbReference>
<name>A0A8C4NIJ6_EPTBU</name>
<evidence type="ECO:0000256" key="8">
    <source>
        <dbReference type="ARBA" id="ARBA00022889"/>
    </source>
</evidence>
<dbReference type="GO" id="GO:0045296">
    <property type="term" value="F:cadherin binding"/>
    <property type="evidence" value="ECO:0007669"/>
    <property type="project" value="TreeGrafter"/>
</dbReference>
<dbReference type="GO" id="GO:0044331">
    <property type="term" value="P:cell-cell adhesion mediated by cadherin"/>
    <property type="evidence" value="ECO:0007669"/>
    <property type="project" value="TreeGrafter"/>
</dbReference>
<keyword evidence="7 12" id="KW-0106">Calcium</keyword>
<evidence type="ECO:0000313" key="19">
    <source>
        <dbReference type="Proteomes" id="UP000694388"/>
    </source>
</evidence>
<dbReference type="PROSITE" id="PS50268">
    <property type="entry name" value="CADHERIN_2"/>
    <property type="match status" value="3"/>
</dbReference>
<dbReference type="FunFam" id="2.60.40.60:FF:000011">
    <property type="entry name" value="Cadherin 1"/>
    <property type="match status" value="1"/>
</dbReference>
<comment type="function">
    <text evidence="14">Cadherins are calcium-dependent cell adhesion proteins.</text>
</comment>
<keyword evidence="4" id="KW-0479">Metal-binding</keyword>
<dbReference type="InterPro" id="IPR039808">
    <property type="entry name" value="Cadherin"/>
</dbReference>
<dbReference type="InterPro" id="IPR015919">
    <property type="entry name" value="Cadherin-like_sf"/>
</dbReference>
<dbReference type="GO" id="GO:0000902">
    <property type="term" value="P:cell morphogenesis"/>
    <property type="evidence" value="ECO:0007669"/>
    <property type="project" value="TreeGrafter"/>
</dbReference>